<comment type="caution">
    <text evidence="1">The sequence shown here is derived from an EMBL/GenBank/DDBJ whole genome shotgun (WGS) entry which is preliminary data.</text>
</comment>
<accession>A0A1G2D4K3</accession>
<reference evidence="1 2" key="1">
    <citation type="journal article" date="2016" name="Nat. Commun.">
        <title>Thousands of microbial genomes shed light on interconnected biogeochemical processes in an aquifer system.</title>
        <authorList>
            <person name="Anantharaman K."/>
            <person name="Brown C.T."/>
            <person name="Hug L.A."/>
            <person name="Sharon I."/>
            <person name="Castelle C.J."/>
            <person name="Probst A.J."/>
            <person name="Thomas B.C."/>
            <person name="Singh A."/>
            <person name="Wilkins M.J."/>
            <person name="Karaoz U."/>
            <person name="Brodie E.L."/>
            <person name="Williams K.H."/>
            <person name="Hubbard S.S."/>
            <person name="Banfield J.F."/>
        </authorList>
    </citation>
    <scope>NUCLEOTIDE SEQUENCE [LARGE SCALE GENOMIC DNA]</scope>
</reference>
<evidence type="ECO:0000313" key="1">
    <source>
        <dbReference type="EMBL" id="OGZ07698.1"/>
    </source>
</evidence>
<dbReference type="AlphaFoldDB" id="A0A1G2D4K3"/>
<proteinExistence type="predicted"/>
<dbReference type="EMBL" id="MHLL01000054">
    <property type="protein sequence ID" value="OGZ07698.1"/>
    <property type="molecule type" value="Genomic_DNA"/>
</dbReference>
<dbReference type="Proteomes" id="UP000177996">
    <property type="component" value="Unassembled WGS sequence"/>
</dbReference>
<sequence>MTKSHVAVSASDYPTPKQMKEFYLQVESGKMTKDRFQKTLRGTDWCPPPSQECPFFANEEVSSNYGYPEGYVVKPVEWQAEILTRSFQDNLGILLDAGETIAYARDLPQRSFCTPVVSAKGGTTVQAVNCFLNTQMLGSVDFLDSCVHSSSRQMCDEFSTLPINQRPAQDGSFFCVEFSFFLIPPLVNSFIISRPKHPQNTKSSTKGGL</sequence>
<evidence type="ECO:0000313" key="2">
    <source>
        <dbReference type="Proteomes" id="UP000177996"/>
    </source>
</evidence>
<organism evidence="1 2">
    <name type="scientific">Candidatus Lloydbacteria bacterium RIFCSPHIGHO2_02_FULL_50_13</name>
    <dbReference type="NCBI Taxonomy" id="1798661"/>
    <lineage>
        <taxon>Bacteria</taxon>
        <taxon>Candidatus Lloydiibacteriota</taxon>
    </lineage>
</organism>
<name>A0A1G2D4K3_9BACT</name>
<protein>
    <submittedName>
        <fullName evidence="1">Uncharacterized protein</fullName>
    </submittedName>
</protein>
<gene>
    <name evidence="1" type="ORF">A3D65_00890</name>
</gene>